<dbReference type="EMBL" id="JARQZJ010000063">
    <property type="protein sequence ID" value="KAK9879959.1"/>
    <property type="molecule type" value="Genomic_DNA"/>
</dbReference>
<comment type="similarity">
    <text evidence="1">Belongs to the DNAAF3 family.</text>
</comment>
<evidence type="ECO:0000259" key="6">
    <source>
        <dbReference type="Pfam" id="PF14740"/>
    </source>
</evidence>
<dbReference type="GO" id="GO:0044458">
    <property type="term" value="P:motile cilium assembly"/>
    <property type="evidence" value="ECO:0007669"/>
    <property type="project" value="TreeGrafter"/>
</dbReference>
<dbReference type="InterPro" id="IPR039304">
    <property type="entry name" value="DNAAF3"/>
</dbReference>
<evidence type="ECO:0000256" key="2">
    <source>
        <dbReference type="ARBA" id="ARBA00022490"/>
    </source>
</evidence>
<keyword evidence="8" id="KW-1185">Reference proteome</keyword>
<gene>
    <name evidence="7" type="ORF">WA026_008469</name>
</gene>
<feature type="domain" description="Dynein assembly factor 3 C-terminal" evidence="6">
    <location>
        <begin position="134"/>
        <end position="423"/>
    </location>
</feature>
<organism evidence="7 8">
    <name type="scientific">Henosepilachna vigintioctopunctata</name>
    <dbReference type="NCBI Taxonomy" id="420089"/>
    <lineage>
        <taxon>Eukaryota</taxon>
        <taxon>Metazoa</taxon>
        <taxon>Ecdysozoa</taxon>
        <taxon>Arthropoda</taxon>
        <taxon>Hexapoda</taxon>
        <taxon>Insecta</taxon>
        <taxon>Pterygota</taxon>
        <taxon>Neoptera</taxon>
        <taxon>Endopterygota</taxon>
        <taxon>Coleoptera</taxon>
        <taxon>Polyphaga</taxon>
        <taxon>Cucujiformia</taxon>
        <taxon>Coccinelloidea</taxon>
        <taxon>Coccinellidae</taxon>
        <taxon>Epilachninae</taxon>
        <taxon>Epilachnini</taxon>
        <taxon>Henosepilachna</taxon>
    </lineage>
</organism>
<comment type="caution">
    <text evidence="7">The sequence shown here is derived from an EMBL/GenBank/DDBJ whole genome shotgun (WGS) entry which is preliminary data.</text>
</comment>
<keyword evidence="3" id="KW-0970">Cilium biogenesis/degradation</keyword>
<evidence type="ECO:0000256" key="3">
    <source>
        <dbReference type="ARBA" id="ARBA00022794"/>
    </source>
</evidence>
<sequence>MFWGLTPALDFQSECGKDEFRELNILLIGGSDCRHILKTIARRYRYHKVNLNFFVMESCMEVVARELLFLLLAFMPQKELGEVQKTRIFMELYGNTIVRPYVARFLTSSSKELLRMVTDYDYLNLILPFVELDIKYKERDYLENILKFWGCADKFDISDSWDRRMRKMLGIRYDAKSGVFDWDLHMRFHSIGGAQVGAQEYKSFRTNGVSFVWLESEGSKSNRSLVCVTVPNGESYIHYGYLGDMQTGPFVSYGLDCEDETFLKSENNQKKFRATDVTERNLRQIFHEIEFGEKYEHATINDYLMGTLRMQEENRVIDVCSDNMLSRTKSYKAIDVEGLRIKFISISQFKHLIHKEGYKSFFNIIYFGSCYLQYLEKDVINHIAANNSLLLIENQRYVLNHRDKNLMDFADNIKQKMEGINATEMGFDPVKHDYARYILKV</sequence>
<protein>
    <recommendedName>
        <fullName evidence="9">Dynein assembly factor 3, axonemal</fullName>
    </recommendedName>
</protein>
<dbReference type="InterPro" id="IPR028235">
    <property type="entry name" value="DNAAF3_C"/>
</dbReference>
<dbReference type="Proteomes" id="UP001431783">
    <property type="component" value="Unassembled WGS sequence"/>
</dbReference>
<dbReference type="PANTHER" id="PTHR22118:SF14">
    <property type="entry name" value="DYNEIN AXONEMAL ASSEMBLY FACTOR 3"/>
    <property type="match status" value="1"/>
</dbReference>
<dbReference type="InterPro" id="IPR027974">
    <property type="entry name" value="DUF4470"/>
</dbReference>
<reference evidence="7 8" key="1">
    <citation type="submission" date="2023-03" db="EMBL/GenBank/DDBJ databases">
        <title>Genome insight into feeding habits of ladybird beetles.</title>
        <authorList>
            <person name="Li H.-S."/>
            <person name="Huang Y.-H."/>
            <person name="Pang H."/>
        </authorList>
    </citation>
    <scope>NUCLEOTIDE SEQUENCE [LARGE SCALE GENOMIC DNA]</scope>
    <source>
        <strain evidence="7">SYSU_2023b</strain>
        <tissue evidence="7">Whole body</tissue>
    </source>
</reference>
<comment type="subcellular location">
    <subcellularLocation>
        <location evidence="4">Dynein axonemal particle</location>
    </subcellularLocation>
</comment>
<evidence type="ECO:0000256" key="1">
    <source>
        <dbReference type="ARBA" id="ARBA00010449"/>
    </source>
</evidence>
<dbReference type="Pfam" id="PF14740">
    <property type="entry name" value="DUF4471"/>
    <property type="match status" value="1"/>
</dbReference>
<evidence type="ECO:0000313" key="8">
    <source>
        <dbReference type="Proteomes" id="UP001431783"/>
    </source>
</evidence>
<dbReference type="GO" id="GO:0070286">
    <property type="term" value="P:axonemal dynein complex assembly"/>
    <property type="evidence" value="ECO:0007669"/>
    <property type="project" value="InterPro"/>
</dbReference>
<evidence type="ECO:0008006" key="9">
    <source>
        <dbReference type="Google" id="ProtNLM"/>
    </source>
</evidence>
<accession>A0AAW1UKN2</accession>
<name>A0AAW1UKN2_9CUCU</name>
<dbReference type="GO" id="GO:0120293">
    <property type="term" value="C:dynein axonemal particle"/>
    <property type="evidence" value="ECO:0007669"/>
    <property type="project" value="UniProtKB-SubCell"/>
</dbReference>
<proteinExistence type="inferred from homology"/>
<feature type="domain" description="DUF4470" evidence="5">
    <location>
        <begin position="2"/>
        <end position="97"/>
    </location>
</feature>
<dbReference type="Pfam" id="PF14737">
    <property type="entry name" value="DUF4470"/>
    <property type="match status" value="1"/>
</dbReference>
<evidence type="ECO:0000259" key="5">
    <source>
        <dbReference type="Pfam" id="PF14737"/>
    </source>
</evidence>
<dbReference type="AlphaFoldDB" id="A0AAW1UKN2"/>
<dbReference type="PANTHER" id="PTHR22118">
    <property type="entry name" value="DYNEIN ASSEMBLY FACTOR 3, AXONEMAL"/>
    <property type="match status" value="1"/>
</dbReference>
<keyword evidence="2" id="KW-0963">Cytoplasm</keyword>
<evidence type="ECO:0000256" key="4">
    <source>
        <dbReference type="ARBA" id="ARBA00024190"/>
    </source>
</evidence>
<evidence type="ECO:0000313" key="7">
    <source>
        <dbReference type="EMBL" id="KAK9879959.1"/>
    </source>
</evidence>